<feature type="domain" description="N-acetyltransferase" evidence="1">
    <location>
        <begin position="7"/>
        <end position="164"/>
    </location>
</feature>
<evidence type="ECO:0000313" key="2">
    <source>
        <dbReference type="EMBL" id="ARF76940.1"/>
    </source>
</evidence>
<keyword evidence="3" id="KW-1185">Reference proteome</keyword>
<dbReference type="CDD" id="cd04301">
    <property type="entry name" value="NAT_SF"/>
    <property type="match status" value="1"/>
</dbReference>
<dbReference type="Gene3D" id="3.40.630.30">
    <property type="match status" value="1"/>
</dbReference>
<organism evidence="2 3">
    <name type="scientific">Kitasatospora albolonga</name>
    <dbReference type="NCBI Taxonomy" id="68173"/>
    <lineage>
        <taxon>Bacteria</taxon>
        <taxon>Bacillati</taxon>
        <taxon>Actinomycetota</taxon>
        <taxon>Actinomycetes</taxon>
        <taxon>Kitasatosporales</taxon>
        <taxon>Streptomycetaceae</taxon>
        <taxon>Kitasatospora</taxon>
    </lineage>
</organism>
<accession>A0ABC8C4S1</accession>
<proteinExistence type="predicted"/>
<dbReference type="PANTHER" id="PTHR43792:SF1">
    <property type="entry name" value="N-ACETYLTRANSFERASE DOMAIN-CONTAINING PROTEIN"/>
    <property type="match status" value="1"/>
</dbReference>
<dbReference type="InterPro" id="IPR016181">
    <property type="entry name" value="Acyl_CoA_acyltransferase"/>
</dbReference>
<sequence length="192" mass="20419">MLRTDRLLLTPYTPADEEEFVALFQDVSVSRWMGDGPSTEAEDRALFGRLFTRVYAGHRFEVWAVRAGGELVGHAEIKPTEASGGYEIIYALAPGAWGRGLGTELALALVGHGFDTLGLPEVHATVAAENAASLAVLGRIGFEHVRDIQEDDGSTTRLLTCTRASGADARAARARAARAAQVSRGAGKPSRG</sequence>
<name>A0ABC8C4S1_9ACTN</name>
<dbReference type="PANTHER" id="PTHR43792">
    <property type="entry name" value="GNAT FAMILY, PUTATIVE (AFU_ORTHOLOGUE AFUA_3G00765)-RELATED-RELATED"/>
    <property type="match status" value="1"/>
</dbReference>
<reference evidence="2 3" key="1">
    <citation type="submission" date="2017-04" db="EMBL/GenBank/DDBJ databases">
        <title>The complete genome sequence of Streptomyces albolongus YIM 101047, the producer of novel bafilomycins and novel odoriferous sesquiterpenoids.</title>
        <authorList>
            <person name="Yin M."/>
            <person name="Jiang Y."/>
        </authorList>
    </citation>
    <scope>NUCLEOTIDE SEQUENCE [LARGE SCALE GENOMIC DNA]</scope>
    <source>
        <strain evidence="2 3">YIM 101047</strain>
    </source>
</reference>
<dbReference type="KEGG" id="kab:B7C62_01910"/>
<dbReference type="AlphaFoldDB" id="A0ABC8C4S1"/>
<dbReference type="InterPro" id="IPR051531">
    <property type="entry name" value="N-acetyltransferase"/>
</dbReference>
<dbReference type="EMBL" id="CP020563">
    <property type="protein sequence ID" value="ARF76940.1"/>
    <property type="molecule type" value="Genomic_DNA"/>
</dbReference>
<dbReference type="InterPro" id="IPR000182">
    <property type="entry name" value="GNAT_dom"/>
</dbReference>
<dbReference type="Proteomes" id="UP000192251">
    <property type="component" value="Chromosome"/>
</dbReference>
<gene>
    <name evidence="2" type="ORF">B7C62_01910</name>
</gene>
<evidence type="ECO:0000259" key="1">
    <source>
        <dbReference type="PROSITE" id="PS51186"/>
    </source>
</evidence>
<dbReference type="SUPFAM" id="SSF55729">
    <property type="entry name" value="Acyl-CoA N-acyltransferases (Nat)"/>
    <property type="match status" value="1"/>
</dbReference>
<dbReference type="Pfam" id="PF13302">
    <property type="entry name" value="Acetyltransf_3"/>
    <property type="match status" value="1"/>
</dbReference>
<evidence type="ECO:0000313" key="3">
    <source>
        <dbReference type="Proteomes" id="UP000192251"/>
    </source>
</evidence>
<protein>
    <submittedName>
        <fullName evidence="2">GNAT family N-acetyltransferase</fullName>
    </submittedName>
</protein>
<dbReference type="PROSITE" id="PS51186">
    <property type="entry name" value="GNAT"/>
    <property type="match status" value="1"/>
</dbReference>
<dbReference type="RefSeq" id="WP_084753215.1">
    <property type="nucleotide sequence ID" value="NZ_CP020563.1"/>
</dbReference>